<evidence type="ECO:0008006" key="3">
    <source>
        <dbReference type="Google" id="ProtNLM"/>
    </source>
</evidence>
<organism evidence="1 2">
    <name type="scientific">Rhodococcus daqingensis</name>
    <dbReference type="NCBI Taxonomy" id="2479363"/>
    <lineage>
        <taxon>Bacteria</taxon>
        <taxon>Bacillati</taxon>
        <taxon>Actinomycetota</taxon>
        <taxon>Actinomycetes</taxon>
        <taxon>Mycobacteriales</taxon>
        <taxon>Nocardiaceae</taxon>
        <taxon>Rhodococcus</taxon>
    </lineage>
</organism>
<dbReference type="InterPro" id="IPR051781">
    <property type="entry name" value="Metallo-dep_Hydrolase"/>
</dbReference>
<dbReference type="SUPFAM" id="SSF51556">
    <property type="entry name" value="Metallo-dependent hydrolases"/>
    <property type="match status" value="1"/>
</dbReference>
<reference evidence="2" key="1">
    <citation type="journal article" date="2019" name="Int. J. Syst. Evol. Microbiol.">
        <title>The Global Catalogue of Microorganisms (GCM) 10K type strain sequencing project: providing services to taxonomists for standard genome sequencing and annotation.</title>
        <authorList>
            <consortium name="The Broad Institute Genomics Platform"/>
            <consortium name="The Broad Institute Genome Sequencing Center for Infectious Disease"/>
            <person name="Wu L."/>
            <person name="Ma J."/>
        </authorList>
    </citation>
    <scope>NUCLEOTIDE SEQUENCE [LARGE SCALE GENOMIC DNA]</scope>
    <source>
        <strain evidence="2">ICMP 19430</strain>
    </source>
</reference>
<dbReference type="InterPro" id="IPR032466">
    <property type="entry name" value="Metal_Hydrolase"/>
</dbReference>
<protein>
    <recommendedName>
        <fullName evidence="3">Amidohydrolase</fullName>
    </recommendedName>
</protein>
<accession>A0ABW2RUL4</accession>
<keyword evidence="2" id="KW-1185">Reference proteome</keyword>
<proteinExistence type="predicted"/>
<name>A0ABW2RUL4_9NOCA</name>
<dbReference type="Proteomes" id="UP001596484">
    <property type="component" value="Unassembled WGS sequence"/>
</dbReference>
<dbReference type="RefSeq" id="WP_378402589.1">
    <property type="nucleotide sequence ID" value="NZ_JBHTCS010000009.1"/>
</dbReference>
<dbReference type="EMBL" id="JBHTCS010000009">
    <property type="protein sequence ID" value="MFC7447485.1"/>
    <property type="molecule type" value="Genomic_DNA"/>
</dbReference>
<evidence type="ECO:0000313" key="2">
    <source>
        <dbReference type="Proteomes" id="UP001596484"/>
    </source>
</evidence>
<evidence type="ECO:0000313" key="1">
    <source>
        <dbReference type="EMBL" id="MFC7447485.1"/>
    </source>
</evidence>
<sequence length="336" mass="35447">MNVDVENLWCGAWLGPCRLTARGGRLVSLRRRTPTDGHADLEIPGVVFAGLRDAHVHLGLVDARALFAGGLAVVHDLGSSPTVLAPFVDAAVRDGLPEVSFAGQFLTVPGGYPTDRWWAAADSVCIVEGPQEAAAAVDVQILAGATFVKVMLNSVAGPVFDDATLEVLVGAAHARDRLVVVHAEGPGQALRAFESGADLLAHTPWTEPLPEELLAAMARSMRWVSTLDIHGRGGEFDVAADNLRRFCAAGGVVVYGTDQGNGPQPVGVNPRELTALLGAGLDRESVLESIAVPWPAGSATRLAWTPGPPPAEDEDWASWLAETRNLDTAQIKERFG</sequence>
<dbReference type="Gene3D" id="3.20.20.140">
    <property type="entry name" value="Metal-dependent hydrolases"/>
    <property type="match status" value="1"/>
</dbReference>
<dbReference type="PANTHER" id="PTHR43135:SF3">
    <property type="entry name" value="ALPHA-D-RIBOSE 1-METHYLPHOSPHONATE 5-TRIPHOSPHATE DIPHOSPHATASE"/>
    <property type="match status" value="1"/>
</dbReference>
<gene>
    <name evidence="1" type="ORF">ACFQS9_06250</name>
</gene>
<comment type="caution">
    <text evidence="1">The sequence shown here is derived from an EMBL/GenBank/DDBJ whole genome shotgun (WGS) entry which is preliminary data.</text>
</comment>
<dbReference type="PANTHER" id="PTHR43135">
    <property type="entry name" value="ALPHA-D-RIBOSE 1-METHYLPHOSPHONATE 5-TRIPHOSPHATE DIPHOSPHATASE"/>
    <property type="match status" value="1"/>
</dbReference>